<evidence type="ECO:0000313" key="1">
    <source>
        <dbReference type="EMBL" id="GFO38947.1"/>
    </source>
</evidence>
<keyword evidence="2" id="KW-1185">Reference proteome</keyword>
<dbReference type="AlphaFoldDB" id="A0AAV4D448"/>
<proteinExistence type="predicted"/>
<evidence type="ECO:0000313" key="2">
    <source>
        <dbReference type="Proteomes" id="UP000735302"/>
    </source>
</evidence>
<sequence length="77" mass="8911">MKACEQHSGDRTCTQSQDLWKFPARLFRPGQGKARRRGEYTGDLWSKIETPLKPPVMDDSIISRCLEELELERCASR</sequence>
<protein>
    <submittedName>
        <fullName evidence="1">Uncharacterized protein</fullName>
    </submittedName>
</protein>
<organism evidence="1 2">
    <name type="scientific">Plakobranchus ocellatus</name>
    <dbReference type="NCBI Taxonomy" id="259542"/>
    <lineage>
        <taxon>Eukaryota</taxon>
        <taxon>Metazoa</taxon>
        <taxon>Spiralia</taxon>
        <taxon>Lophotrochozoa</taxon>
        <taxon>Mollusca</taxon>
        <taxon>Gastropoda</taxon>
        <taxon>Heterobranchia</taxon>
        <taxon>Euthyneura</taxon>
        <taxon>Panpulmonata</taxon>
        <taxon>Sacoglossa</taxon>
        <taxon>Placobranchoidea</taxon>
        <taxon>Plakobranchidae</taxon>
        <taxon>Plakobranchus</taxon>
    </lineage>
</organism>
<dbReference type="Proteomes" id="UP000735302">
    <property type="component" value="Unassembled WGS sequence"/>
</dbReference>
<gene>
    <name evidence="1" type="ORF">PoB_006545200</name>
</gene>
<reference evidence="1 2" key="1">
    <citation type="journal article" date="2021" name="Elife">
        <title>Chloroplast acquisition without the gene transfer in kleptoplastic sea slugs, Plakobranchus ocellatus.</title>
        <authorList>
            <person name="Maeda T."/>
            <person name="Takahashi S."/>
            <person name="Yoshida T."/>
            <person name="Shimamura S."/>
            <person name="Takaki Y."/>
            <person name="Nagai Y."/>
            <person name="Toyoda A."/>
            <person name="Suzuki Y."/>
            <person name="Arimoto A."/>
            <person name="Ishii H."/>
            <person name="Satoh N."/>
            <person name="Nishiyama T."/>
            <person name="Hasebe M."/>
            <person name="Maruyama T."/>
            <person name="Minagawa J."/>
            <person name="Obokata J."/>
            <person name="Shigenobu S."/>
        </authorList>
    </citation>
    <scope>NUCLEOTIDE SEQUENCE [LARGE SCALE GENOMIC DNA]</scope>
</reference>
<accession>A0AAV4D448</accession>
<comment type="caution">
    <text evidence="1">The sequence shown here is derived from an EMBL/GenBank/DDBJ whole genome shotgun (WGS) entry which is preliminary data.</text>
</comment>
<dbReference type="EMBL" id="BLXT01007365">
    <property type="protein sequence ID" value="GFO38947.1"/>
    <property type="molecule type" value="Genomic_DNA"/>
</dbReference>
<name>A0AAV4D448_9GAST</name>